<evidence type="ECO:0000259" key="6">
    <source>
        <dbReference type="PROSITE" id="PS50110"/>
    </source>
</evidence>
<evidence type="ECO:0000256" key="3">
    <source>
        <dbReference type="ARBA" id="ARBA00023163"/>
    </source>
</evidence>
<keyword evidence="8" id="KW-1185">Reference proteome</keyword>
<organism evidence="7 8">
    <name type="scientific">Phenylobacterium terrae</name>
    <dbReference type="NCBI Taxonomy" id="2665495"/>
    <lineage>
        <taxon>Bacteria</taxon>
        <taxon>Pseudomonadati</taxon>
        <taxon>Pseudomonadota</taxon>
        <taxon>Alphaproteobacteria</taxon>
        <taxon>Caulobacterales</taxon>
        <taxon>Caulobacteraceae</taxon>
        <taxon>Phenylobacterium</taxon>
    </lineage>
</organism>
<dbReference type="InterPro" id="IPR036388">
    <property type="entry name" value="WH-like_DNA-bd_sf"/>
</dbReference>
<dbReference type="PROSITE" id="PS50043">
    <property type="entry name" value="HTH_LUXR_2"/>
    <property type="match status" value="1"/>
</dbReference>
<feature type="domain" description="HTH luxR-type" evidence="5">
    <location>
        <begin position="136"/>
        <end position="201"/>
    </location>
</feature>
<dbReference type="Proteomes" id="UP001597237">
    <property type="component" value="Unassembled WGS sequence"/>
</dbReference>
<dbReference type="EMBL" id="JBHUEY010000001">
    <property type="protein sequence ID" value="MFD1783519.1"/>
    <property type="molecule type" value="Genomic_DNA"/>
</dbReference>
<dbReference type="Pfam" id="PF00196">
    <property type="entry name" value="GerE"/>
    <property type="match status" value="1"/>
</dbReference>
<dbReference type="RefSeq" id="WP_377283285.1">
    <property type="nucleotide sequence ID" value="NZ_JBHRSI010000008.1"/>
</dbReference>
<evidence type="ECO:0000259" key="5">
    <source>
        <dbReference type="PROSITE" id="PS50043"/>
    </source>
</evidence>
<reference evidence="8" key="1">
    <citation type="journal article" date="2019" name="Int. J. Syst. Evol. Microbiol.">
        <title>The Global Catalogue of Microorganisms (GCM) 10K type strain sequencing project: providing services to taxonomists for standard genome sequencing and annotation.</title>
        <authorList>
            <consortium name="The Broad Institute Genomics Platform"/>
            <consortium name="The Broad Institute Genome Sequencing Center for Infectious Disease"/>
            <person name="Wu L."/>
            <person name="Ma J."/>
        </authorList>
    </citation>
    <scope>NUCLEOTIDE SEQUENCE [LARGE SCALE GENOMIC DNA]</scope>
    <source>
        <strain evidence="8">DFY28</strain>
    </source>
</reference>
<comment type="caution">
    <text evidence="7">The sequence shown here is derived from an EMBL/GenBank/DDBJ whole genome shotgun (WGS) entry which is preliminary data.</text>
</comment>
<dbReference type="SMART" id="SM00448">
    <property type="entry name" value="REC"/>
    <property type="match status" value="1"/>
</dbReference>
<dbReference type="PROSITE" id="PS50110">
    <property type="entry name" value="RESPONSE_REGULATORY"/>
    <property type="match status" value="1"/>
</dbReference>
<keyword evidence="4" id="KW-0597">Phosphoprotein</keyword>
<dbReference type="Gene3D" id="1.10.10.10">
    <property type="entry name" value="Winged helix-like DNA-binding domain superfamily/Winged helix DNA-binding domain"/>
    <property type="match status" value="1"/>
</dbReference>
<protein>
    <submittedName>
        <fullName evidence="7">Response regulator transcription factor</fullName>
    </submittedName>
</protein>
<keyword evidence="1" id="KW-0805">Transcription regulation</keyword>
<sequence>MADRSLVRVIDDDASLRAALESLFRSVDLDVRGYPSAAAFLEDGAREQPGCIVLDVRLPGLSGLDFQGQLAGLGIELPVVLMTGHGDIPMTVRGMKAGAVDFLPKPFREQDMLDAVATAIARDRARRQASEGHSRLRSLYETLSPRERQVMALVAAGRLNKQVAGELAISEITVKIHRGQAMRKMGARTLADLVRMAEALGLRAEAPNTSV</sequence>
<evidence type="ECO:0000313" key="7">
    <source>
        <dbReference type="EMBL" id="MFD1783519.1"/>
    </source>
</evidence>
<dbReference type="SMART" id="SM00421">
    <property type="entry name" value="HTH_LUXR"/>
    <property type="match status" value="1"/>
</dbReference>
<dbReference type="PRINTS" id="PR00038">
    <property type="entry name" value="HTHLUXR"/>
</dbReference>
<feature type="domain" description="Response regulatory" evidence="6">
    <location>
        <begin position="6"/>
        <end position="120"/>
    </location>
</feature>
<accession>A0ABW4N223</accession>
<evidence type="ECO:0000256" key="4">
    <source>
        <dbReference type="PROSITE-ProRule" id="PRU00169"/>
    </source>
</evidence>
<dbReference type="CDD" id="cd06170">
    <property type="entry name" value="LuxR_C_like"/>
    <property type="match status" value="1"/>
</dbReference>
<keyword evidence="2" id="KW-0238">DNA-binding</keyword>
<evidence type="ECO:0000256" key="1">
    <source>
        <dbReference type="ARBA" id="ARBA00023015"/>
    </source>
</evidence>
<gene>
    <name evidence="7" type="ORF">ACFSC0_08960</name>
</gene>
<name>A0ABW4N223_9CAUL</name>
<dbReference type="InterPro" id="IPR001789">
    <property type="entry name" value="Sig_transdc_resp-reg_receiver"/>
</dbReference>
<keyword evidence="3" id="KW-0804">Transcription</keyword>
<proteinExistence type="predicted"/>
<evidence type="ECO:0000256" key="2">
    <source>
        <dbReference type="ARBA" id="ARBA00023125"/>
    </source>
</evidence>
<feature type="modified residue" description="4-aspartylphosphate" evidence="4">
    <location>
        <position position="55"/>
    </location>
</feature>
<dbReference type="Pfam" id="PF00072">
    <property type="entry name" value="Response_reg"/>
    <property type="match status" value="1"/>
</dbReference>
<dbReference type="InterPro" id="IPR000792">
    <property type="entry name" value="Tscrpt_reg_LuxR_C"/>
</dbReference>
<dbReference type="SUPFAM" id="SSF52172">
    <property type="entry name" value="CheY-like"/>
    <property type="match status" value="1"/>
</dbReference>
<evidence type="ECO:0000313" key="8">
    <source>
        <dbReference type="Proteomes" id="UP001597237"/>
    </source>
</evidence>
<dbReference type="InterPro" id="IPR011006">
    <property type="entry name" value="CheY-like_superfamily"/>
</dbReference>
<dbReference type="CDD" id="cd17537">
    <property type="entry name" value="REC_FixJ"/>
    <property type="match status" value="1"/>
</dbReference>
<dbReference type="PANTHER" id="PTHR44688">
    <property type="entry name" value="DNA-BINDING TRANSCRIPTIONAL ACTIVATOR DEVR_DOSR"/>
    <property type="match status" value="1"/>
</dbReference>
<dbReference type="Gene3D" id="3.40.50.2300">
    <property type="match status" value="1"/>
</dbReference>
<dbReference type="PANTHER" id="PTHR44688:SF16">
    <property type="entry name" value="DNA-BINDING TRANSCRIPTIONAL ACTIVATOR DEVR_DOSR"/>
    <property type="match status" value="1"/>
</dbReference>